<protein>
    <submittedName>
        <fullName evidence="1">Uncharacterized protein</fullName>
    </submittedName>
</protein>
<comment type="caution">
    <text evidence="1">The sequence shown here is derived from an EMBL/GenBank/DDBJ whole genome shotgun (WGS) entry which is preliminary data.</text>
</comment>
<dbReference type="PANTHER" id="PTHR38360:SF1">
    <property type="entry name" value="F12P19.7"/>
    <property type="match status" value="1"/>
</dbReference>
<dbReference type="EMBL" id="CAJNJA010007277">
    <property type="protein sequence ID" value="CAE7222658.1"/>
    <property type="molecule type" value="Genomic_DNA"/>
</dbReference>
<reference evidence="1" key="1">
    <citation type="submission" date="2021-02" db="EMBL/GenBank/DDBJ databases">
        <authorList>
            <person name="Dougan E. K."/>
            <person name="Rhodes N."/>
            <person name="Thang M."/>
            <person name="Chan C."/>
        </authorList>
    </citation>
    <scope>NUCLEOTIDE SEQUENCE</scope>
</reference>
<feature type="non-terminal residue" evidence="1">
    <location>
        <position position="1"/>
    </location>
</feature>
<sequence>MALPMKKTVMKAMKSTPMKAKAMKRTKVMKKKAVSKIARGKLAKAAVFQGRKEKTSTGLQKMHLMKNKYGKVVSKKKHASGKQFQKLGQKWISAVMTARKELGMKGFCAVGGKSAQGKALYAKVCFYGVGEAHFEVGHPTCVTAFDDDPEIVGGQWTNCHGSEEPQVPIAMLAGCPVEMVWTLGHSRMAVSRRSAGIRSMTTWRLVRCHRLFGGAQLQFESSRFLTERERLHWLKLRRFDVPASRAGVGVEDRVSHRPVSDRTLLAEGAGKVYILEINTSIYIHNHCGYRGADADEGLRRRLHHGSRGGFMGCSGDCAALRAQLNAVHFPATIDNGNLQTAEYIKFTAGFFNLEAAANQFFDATVAAYTANAGQSNGPKVAWIEYNTRGALPSYRVSMAAYRAQMVDAAAGRIVNGNDLLAKGMAVRDIVASNPAAGKVYILEINASEATAATVAQTLTKNVHLYQLPDWFPPHRSEQPEVGE</sequence>
<accession>A0A812K2Z2</accession>
<evidence type="ECO:0000313" key="2">
    <source>
        <dbReference type="Proteomes" id="UP000601435"/>
    </source>
</evidence>
<dbReference type="InterPro" id="IPR043928">
    <property type="entry name" value="DNVP"/>
</dbReference>
<dbReference type="GO" id="GO:0003677">
    <property type="term" value="F:DNA binding"/>
    <property type="evidence" value="ECO:0007669"/>
    <property type="project" value="InterPro"/>
</dbReference>
<dbReference type="Proteomes" id="UP000601435">
    <property type="component" value="Unassembled WGS sequence"/>
</dbReference>
<proteinExistence type="predicted"/>
<organism evidence="1 2">
    <name type="scientific">Symbiodinium necroappetens</name>
    <dbReference type="NCBI Taxonomy" id="1628268"/>
    <lineage>
        <taxon>Eukaryota</taxon>
        <taxon>Sar</taxon>
        <taxon>Alveolata</taxon>
        <taxon>Dinophyceae</taxon>
        <taxon>Suessiales</taxon>
        <taxon>Symbiodiniaceae</taxon>
        <taxon>Symbiodinium</taxon>
    </lineage>
</organism>
<dbReference type="GO" id="GO:0051276">
    <property type="term" value="P:chromosome organization"/>
    <property type="evidence" value="ECO:0007669"/>
    <property type="project" value="InterPro"/>
</dbReference>
<gene>
    <name evidence="1" type="ORF">SNEC2469_LOCUS2935</name>
</gene>
<keyword evidence="2" id="KW-1185">Reference proteome</keyword>
<dbReference type="AlphaFoldDB" id="A0A812K2Z2"/>
<dbReference type="PANTHER" id="PTHR38360">
    <property type="entry name" value="OS03G0120000 PROTEIN"/>
    <property type="match status" value="1"/>
</dbReference>
<dbReference type="Pfam" id="PF19060">
    <property type="entry name" value="DVNP"/>
    <property type="match status" value="1"/>
</dbReference>
<evidence type="ECO:0000313" key="1">
    <source>
        <dbReference type="EMBL" id="CAE7222658.1"/>
    </source>
</evidence>
<dbReference type="OrthoDB" id="409848at2759"/>
<name>A0A812K2Z2_9DINO</name>